<evidence type="ECO:0000313" key="1">
    <source>
        <dbReference type="EMBL" id="OJA18357.1"/>
    </source>
</evidence>
<comment type="caution">
    <text evidence="1">The sequence shown here is derived from an EMBL/GenBank/DDBJ whole genome shotgun (WGS) entry which is preliminary data.</text>
</comment>
<dbReference type="EMBL" id="LVVM01001530">
    <property type="protein sequence ID" value="OJA18357.1"/>
    <property type="molecule type" value="Genomic_DNA"/>
</dbReference>
<organism evidence="1 2">
    <name type="scientific">Rhizopogon vesiculosus</name>
    <dbReference type="NCBI Taxonomy" id="180088"/>
    <lineage>
        <taxon>Eukaryota</taxon>
        <taxon>Fungi</taxon>
        <taxon>Dikarya</taxon>
        <taxon>Basidiomycota</taxon>
        <taxon>Agaricomycotina</taxon>
        <taxon>Agaricomycetes</taxon>
        <taxon>Agaricomycetidae</taxon>
        <taxon>Boletales</taxon>
        <taxon>Suillineae</taxon>
        <taxon>Rhizopogonaceae</taxon>
        <taxon>Rhizopogon</taxon>
    </lineage>
</organism>
<reference evidence="1 2" key="1">
    <citation type="submission" date="2016-03" db="EMBL/GenBank/DDBJ databases">
        <title>Comparative genomics of the ectomycorrhizal sister species Rhizopogon vinicolor and Rhizopogon vesiculosus (Basidiomycota: Boletales) reveals a divergence of the mating type B locus.</title>
        <authorList>
            <person name="Mujic A.B."/>
            <person name="Kuo A."/>
            <person name="Tritt A."/>
            <person name="Lipzen A."/>
            <person name="Chen C."/>
            <person name="Johnson J."/>
            <person name="Sharma A."/>
            <person name="Barry K."/>
            <person name="Grigoriev I.V."/>
            <person name="Spatafora J.W."/>
        </authorList>
    </citation>
    <scope>NUCLEOTIDE SEQUENCE [LARGE SCALE GENOMIC DNA]</scope>
    <source>
        <strain evidence="1 2">AM-OR11-056</strain>
    </source>
</reference>
<dbReference type="AlphaFoldDB" id="A0A1J8QBK4"/>
<name>A0A1J8QBK4_9AGAM</name>
<keyword evidence="2" id="KW-1185">Reference proteome</keyword>
<gene>
    <name evidence="1" type="ORF">AZE42_00734</name>
</gene>
<sequence length="22" mass="2732">MGLLTIIRKSRQKEREMRILFL</sequence>
<evidence type="ECO:0000313" key="2">
    <source>
        <dbReference type="Proteomes" id="UP000183567"/>
    </source>
</evidence>
<accession>A0A1J8QBK4</accession>
<proteinExistence type="predicted"/>
<dbReference type="Proteomes" id="UP000183567">
    <property type="component" value="Unassembled WGS sequence"/>
</dbReference>
<protein>
    <submittedName>
        <fullName evidence="1">Uncharacterized protein</fullName>
    </submittedName>
</protein>